<dbReference type="Proteomes" id="UP000093779">
    <property type="component" value="Unassembled WGS sequence"/>
</dbReference>
<evidence type="ECO:0000313" key="6">
    <source>
        <dbReference type="Proteomes" id="UP000037594"/>
    </source>
</evidence>
<dbReference type="EMBL" id="LFOD01000004">
    <property type="protein sequence ID" value="KMV19288.1"/>
    <property type="molecule type" value="Genomic_DNA"/>
</dbReference>
<keyword evidence="3" id="KW-0812">Transmembrane</keyword>
<evidence type="ECO:0000313" key="4">
    <source>
        <dbReference type="EMBL" id="KMV19288.1"/>
    </source>
</evidence>
<evidence type="ECO:0000313" key="5">
    <source>
        <dbReference type="EMBL" id="OBF23374.1"/>
    </source>
</evidence>
<evidence type="ECO:0000256" key="2">
    <source>
        <dbReference type="ARBA" id="ARBA00023136"/>
    </source>
</evidence>
<comment type="subcellular location">
    <subcellularLocation>
        <location evidence="1">Membrane</location>
    </subcellularLocation>
</comment>
<dbReference type="RefSeq" id="WP_019343735.1">
    <property type="nucleotide sequence ID" value="NZ_AGSZ01000075.1"/>
</dbReference>
<evidence type="ECO:0000313" key="7">
    <source>
        <dbReference type="Proteomes" id="UP000093779"/>
    </source>
</evidence>
<name>A0A0J8UCN8_9MYCO</name>
<accession>A0A0J8UCN8</accession>
<keyword evidence="2 3" id="KW-0472">Membrane</keyword>
<dbReference type="PANTHER" id="PTHR37042">
    <property type="entry name" value="OUTER MEMBRANE PROTEIN RV1973"/>
    <property type="match status" value="1"/>
</dbReference>
<gene>
    <name evidence="5" type="ORF">A5726_10950</name>
    <name evidence="4" type="ORF">ACT17_07620</name>
</gene>
<dbReference type="PATRIC" id="fig|451644.5.peg.1565"/>
<reference evidence="5 7" key="2">
    <citation type="submission" date="2016-06" db="EMBL/GenBank/DDBJ databases">
        <authorList>
            <person name="Kjaerup R.B."/>
            <person name="Dalgaard T.S."/>
            <person name="Juul-Madsen H.R."/>
        </authorList>
    </citation>
    <scope>NUCLEOTIDE SEQUENCE [LARGE SCALE GENOMIC DNA]</scope>
    <source>
        <strain evidence="5 7">ACS1953</strain>
    </source>
</reference>
<comment type="caution">
    <text evidence="4">The sequence shown here is derived from an EMBL/GenBank/DDBJ whole genome shotgun (WGS) entry which is preliminary data.</text>
</comment>
<dbReference type="AlphaFoldDB" id="A0A0J8UCN8"/>
<proteinExistence type="predicted"/>
<evidence type="ECO:0000256" key="1">
    <source>
        <dbReference type="ARBA" id="ARBA00004370"/>
    </source>
</evidence>
<dbReference type="GO" id="GO:0016020">
    <property type="term" value="C:membrane"/>
    <property type="evidence" value="ECO:0007669"/>
    <property type="project" value="UniProtKB-SubCell"/>
</dbReference>
<evidence type="ECO:0008006" key="8">
    <source>
        <dbReference type="Google" id="ProtNLM"/>
    </source>
</evidence>
<evidence type="ECO:0000256" key="3">
    <source>
        <dbReference type="SAM" id="Phobius"/>
    </source>
</evidence>
<feature type="transmembrane region" description="Helical" evidence="3">
    <location>
        <begin position="7"/>
        <end position="28"/>
    </location>
</feature>
<dbReference type="EMBL" id="LZHX01000039">
    <property type="protein sequence ID" value="OBF23374.1"/>
    <property type="molecule type" value="Genomic_DNA"/>
</dbReference>
<organism evidence="4 6">
    <name type="scientific">Mycolicibacterium conceptionense</name>
    <dbReference type="NCBI Taxonomy" id="451644"/>
    <lineage>
        <taxon>Bacteria</taxon>
        <taxon>Bacillati</taxon>
        <taxon>Actinomycetota</taxon>
        <taxon>Actinomycetes</taxon>
        <taxon>Mycobacteriales</taxon>
        <taxon>Mycobacteriaceae</taxon>
        <taxon>Mycolicibacterium</taxon>
    </lineage>
</organism>
<sequence length="164" mass="17444">MGTRTRGWTVLVGALIAGIVVAIGLGAWQLAVKSRPAPAPIADDDHAREQITEFVADNVVKVLSYSPTTSRSDIDTVTALLTGSAVDEYLKTIRTKADNVTQIATVRNTGVESLTVDEASVVAFVDQKTETAGADAQSTKDALAYRVSLTRVDGDWLISELEPL</sequence>
<dbReference type="Proteomes" id="UP000037594">
    <property type="component" value="Unassembled WGS sequence"/>
</dbReference>
<keyword evidence="3" id="KW-1133">Transmembrane helix</keyword>
<dbReference type="PANTHER" id="PTHR37042:SF4">
    <property type="entry name" value="OUTER MEMBRANE PROTEIN RV1973"/>
    <property type="match status" value="1"/>
</dbReference>
<protein>
    <recommendedName>
        <fullName evidence="8">Mce-associated membrane protein</fullName>
    </recommendedName>
</protein>
<dbReference type="OrthoDB" id="5192320at2"/>
<reference evidence="4 6" key="1">
    <citation type="submission" date="2015-06" db="EMBL/GenBank/DDBJ databases">
        <title>Genome sequence of Mycobacterium conceptionense strain MLE.</title>
        <authorList>
            <person name="Greninger A.L."/>
            <person name="Cunningham G."/>
            <person name="Chiu C.Y."/>
            <person name="Miller S."/>
        </authorList>
    </citation>
    <scope>NUCLEOTIDE SEQUENCE [LARGE SCALE GENOMIC DNA]</scope>
    <source>
        <strain evidence="4 6">MLE</strain>
    </source>
</reference>